<proteinExistence type="inferred from homology"/>
<dbReference type="EC" id="3.1.11.6" evidence="5"/>
<evidence type="ECO:0000259" key="9">
    <source>
        <dbReference type="Pfam" id="PF13742"/>
    </source>
</evidence>
<dbReference type="GO" id="GO:0003676">
    <property type="term" value="F:nucleic acid binding"/>
    <property type="evidence" value="ECO:0007669"/>
    <property type="project" value="InterPro"/>
</dbReference>
<dbReference type="GO" id="GO:0005737">
    <property type="term" value="C:cytoplasm"/>
    <property type="evidence" value="ECO:0007669"/>
    <property type="project" value="UniProtKB-SubCell"/>
</dbReference>
<dbReference type="STRING" id="1612308.SAMN05444581_102210"/>
<dbReference type="GO" id="GO:0009318">
    <property type="term" value="C:exodeoxyribonuclease VII complex"/>
    <property type="evidence" value="ECO:0007669"/>
    <property type="project" value="UniProtKB-UniRule"/>
</dbReference>
<evidence type="ECO:0000256" key="3">
    <source>
        <dbReference type="ARBA" id="ARBA00022801"/>
    </source>
</evidence>
<dbReference type="InterPro" id="IPR020579">
    <property type="entry name" value="Exonuc_VII_lsu_C"/>
</dbReference>
<gene>
    <name evidence="5" type="primary">xseA</name>
    <name evidence="10" type="ORF">SAMN05444581_102210</name>
</gene>
<name>A0A1I3WXD3_9HYPH</name>
<keyword evidence="3 5" id="KW-0378">Hydrolase</keyword>
<dbReference type="PANTHER" id="PTHR30008">
    <property type="entry name" value="EXODEOXYRIBONUCLEASE 7 LARGE SUBUNIT"/>
    <property type="match status" value="1"/>
</dbReference>
<evidence type="ECO:0000313" key="10">
    <source>
        <dbReference type="EMBL" id="SFK12010.1"/>
    </source>
</evidence>
<dbReference type="EMBL" id="FOSN01000002">
    <property type="protein sequence ID" value="SFK12010.1"/>
    <property type="molecule type" value="Genomic_DNA"/>
</dbReference>
<feature type="domain" description="Exonuclease VII large subunit C-terminal" evidence="8">
    <location>
        <begin position="129"/>
        <end position="400"/>
    </location>
</feature>
<evidence type="ECO:0000313" key="11">
    <source>
        <dbReference type="Proteomes" id="UP000198755"/>
    </source>
</evidence>
<dbReference type="NCBIfam" id="TIGR00237">
    <property type="entry name" value="xseA"/>
    <property type="match status" value="1"/>
</dbReference>
<dbReference type="InterPro" id="IPR003753">
    <property type="entry name" value="Exonuc_VII_L"/>
</dbReference>
<comment type="subunit">
    <text evidence="5">Heterooligomer composed of large and small subunits.</text>
</comment>
<protein>
    <recommendedName>
        <fullName evidence="5">Exodeoxyribonuclease 7 large subunit</fullName>
        <ecNumber evidence="5">3.1.11.6</ecNumber>
    </recommendedName>
    <alternativeName>
        <fullName evidence="5">Exodeoxyribonuclease VII large subunit</fullName>
        <shortName evidence="5">Exonuclease VII large subunit</shortName>
    </alternativeName>
</protein>
<dbReference type="CDD" id="cd04489">
    <property type="entry name" value="ExoVII_LU_OBF"/>
    <property type="match status" value="1"/>
</dbReference>
<sequence>MAEIAATNAPELSVSELSLALKRTIEDRFGLVRVRGEISNYRGPHSSGHAYFCLKDQAARIDAVIWKGVFTRLKTKPQEGLEVVATGKITTFPGKSNYQIVIDSIEPAGIGALMALFEERRRKLAAEGLFDEARKQLVPFLPRSIGVVTSPTGAVIRDILHRIAERFPLRVLVWPVRVQGDASAEEVAAAIDGFNALPEDGPLRRPDVLIVARGGGSLEDLWSFNEEIVVRAAARSHLAIISAIGHETDWTLLDLAADLRAPTPTAAAEKAVPVRSELAAAVSDLGRRHSSAAFRLLERCRNDLRGLLRALPHAEALLALPRQRVDHAASRFSNALSRSQDRRRIALANLSHRLAQQSPHARMGRAEEQLGAMKARLARAAGLNLQRASDLLHRTQSRLSIARSAQNRMHRERAEAARLRLGALSGRMDQAAAARIAVQRAKVASLGQLLSSLGYRQVLARGFALVRDAEQRPLRLASEIADGARIEIEFHDGRKEAVAGGAGKAPLAKPSRKPKTQKDQETLF</sequence>
<dbReference type="AlphaFoldDB" id="A0A1I3WXD3"/>
<evidence type="ECO:0000256" key="1">
    <source>
        <dbReference type="ARBA" id="ARBA00022490"/>
    </source>
</evidence>
<reference evidence="10 11" key="1">
    <citation type="submission" date="2016-10" db="EMBL/GenBank/DDBJ databases">
        <authorList>
            <person name="de Groot N.N."/>
        </authorList>
    </citation>
    <scope>NUCLEOTIDE SEQUENCE [LARGE SCALE GENOMIC DNA]</scope>
    <source>
        <strain evidence="10 11">NE2</strain>
    </source>
</reference>
<dbReference type="HAMAP" id="MF_00378">
    <property type="entry name" value="Exonuc_7_L"/>
    <property type="match status" value="1"/>
</dbReference>
<evidence type="ECO:0000256" key="7">
    <source>
        <dbReference type="SAM" id="MobiDB-lite"/>
    </source>
</evidence>
<comment type="catalytic activity">
    <reaction evidence="5 6">
        <text>Exonucleolytic cleavage in either 5'- to 3'- or 3'- to 5'-direction to yield nucleoside 5'-phosphates.</text>
        <dbReference type="EC" id="3.1.11.6"/>
    </reaction>
</comment>
<comment type="function">
    <text evidence="5">Bidirectionally degrades single-stranded DNA into large acid-insoluble oligonucleotides, which are then degraded further into small acid-soluble oligonucleotides.</text>
</comment>
<evidence type="ECO:0000256" key="5">
    <source>
        <dbReference type="HAMAP-Rule" id="MF_00378"/>
    </source>
</evidence>
<dbReference type="PANTHER" id="PTHR30008:SF0">
    <property type="entry name" value="EXODEOXYRIBONUCLEASE 7 LARGE SUBUNIT"/>
    <property type="match status" value="1"/>
</dbReference>
<comment type="subcellular location">
    <subcellularLocation>
        <location evidence="5 6">Cytoplasm</location>
    </subcellularLocation>
</comment>
<dbReference type="Proteomes" id="UP000198755">
    <property type="component" value="Unassembled WGS sequence"/>
</dbReference>
<keyword evidence="2 5" id="KW-0540">Nuclease</keyword>
<feature type="region of interest" description="Disordered" evidence="7">
    <location>
        <begin position="499"/>
        <end position="524"/>
    </location>
</feature>
<evidence type="ECO:0000256" key="6">
    <source>
        <dbReference type="RuleBase" id="RU004355"/>
    </source>
</evidence>
<evidence type="ECO:0000259" key="8">
    <source>
        <dbReference type="Pfam" id="PF02601"/>
    </source>
</evidence>
<evidence type="ECO:0000256" key="2">
    <source>
        <dbReference type="ARBA" id="ARBA00022722"/>
    </source>
</evidence>
<dbReference type="GO" id="GO:0008855">
    <property type="term" value="F:exodeoxyribonuclease VII activity"/>
    <property type="evidence" value="ECO:0007669"/>
    <property type="project" value="UniProtKB-UniRule"/>
</dbReference>
<organism evidence="10 11">
    <name type="scientific">Methylocapsa palsarum</name>
    <dbReference type="NCBI Taxonomy" id="1612308"/>
    <lineage>
        <taxon>Bacteria</taxon>
        <taxon>Pseudomonadati</taxon>
        <taxon>Pseudomonadota</taxon>
        <taxon>Alphaproteobacteria</taxon>
        <taxon>Hyphomicrobiales</taxon>
        <taxon>Beijerinckiaceae</taxon>
        <taxon>Methylocapsa</taxon>
    </lineage>
</organism>
<dbReference type="InterPro" id="IPR025824">
    <property type="entry name" value="OB-fold_nuc-bd_dom"/>
</dbReference>
<dbReference type="GO" id="GO:0006308">
    <property type="term" value="P:DNA catabolic process"/>
    <property type="evidence" value="ECO:0007669"/>
    <property type="project" value="UniProtKB-UniRule"/>
</dbReference>
<comment type="similarity">
    <text evidence="5 6">Belongs to the XseA family.</text>
</comment>
<dbReference type="Pfam" id="PF13742">
    <property type="entry name" value="tRNA_anti_2"/>
    <property type="match status" value="1"/>
</dbReference>
<accession>A0A1I3WXD3</accession>
<feature type="domain" description="OB-fold nucleic acid binding" evidence="9">
    <location>
        <begin position="12"/>
        <end position="106"/>
    </location>
</feature>
<dbReference type="OrthoDB" id="9802795at2"/>
<keyword evidence="4 5" id="KW-0269">Exonuclease</keyword>
<dbReference type="Pfam" id="PF02601">
    <property type="entry name" value="Exonuc_VII_L"/>
    <property type="match status" value="1"/>
</dbReference>
<keyword evidence="1 5" id="KW-0963">Cytoplasm</keyword>
<keyword evidence="11" id="KW-1185">Reference proteome</keyword>
<evidence type="ECO:0000256" key="4">
    <source>
        <dbReference type="ARBA" id="ARBA00022839"/>
    </source>
</evidence>
<dbReference type="RefSeq" id="WP_091678262.1">
    <property type="nucleotide sequence ID" value="NZ_FOSN01000002.1"/>
</dbReference>